<dbReference type="RefSeq" id="WP_075819148.1">
    <property type="nucleotide sequence ID" value="NZ_CAJUTZ010000148.1"/>
</dbReference>
<dbReference type="GO" id="GO:0015935">
    <property type="term" value="C:small ribosomal subunit"/>
    <property type="evidence" value="ECO:0007669"/>
    <property type="project" value="TreeGrafter"/>
</dbReference>
<dbReference type="InterPro" id="IPR036510">
    <property type="entry name" value="Ribosomal_bS20_sf"/>
</dbReference>
<dbReference type="NCBIfam" id="TIGR00029">
    <property type="entry name" value="S20"/>
    <property type="match status" value="1"/>
</dbReference>
<evidence type="ECO:0000256" key="7">
    <source>
        <dbReference type="ARBA" id="ARBA00035136"/>
    </source>
</evidence>
<evidence type="ECO:0000256" key="5">
    <source>
        <dbReference type="ARBA" id="ARBA00022980"/>
    </source>
</evidence>
<dbReference type="GO" id="GO:0005829">
    <property type="term" value="C:cytosol"/>
    <property type="evidence" value="ECO:0007669"/>
    <property type="project" value="TreeGrafter"/>
</dbReference>
<dbReference type="Pfam" id="PF01649">
    <property type="entry name" value="Ribosomal_S20p"/>
    <property type="match status" value="1"/>
</dbReference>
<feature type="region of interest" description="Disordered" evidence="9">
    <location>
        <begin position="1"/>
        <end position="25"/>
    </location>
</feature>
<keyword evidence="11" id="KW-1185">Reference proteome</keyword>
<evidence type="ECO:0000256" key="2">
    <source>
        <dbReference type="ARBA" id="ARBA00007634"/>
    </source>
</evidence>
<dbReference type="OrthoDB" id="9808392at2"/>
<dbReference type="GO" id="GO:0006412">
    <property type="term" value="P:translation"/>
    <property type="evidence" value="ECO:0007669"/>
    <property type="project" value="UniProtKB-UniRule"/>
</dbReference>
<dbReference type="FunFam" id="1.20.58.110:FF:000001">
    <property type="entry name" value="30S ribosomal protein S20"/>
    <property type="match status" value="1"/>
</dbReference>
<dbReference type="Proteomes" id="UP000186341">
    <property type="component" value="Unassembled WGS sequence"/>
</dbReference>
<dbReference type="HAMAP" id="MF_00500">
    <property type="entry name" value="Ribosomal_bS20"/>
    <property type="match status" value="1"/>
</dbReference>
<dbReference type="InterPro" id="IPR002583">
    <property type="entry name" value="Ribosomal_bS20"/>
</dbReference>
<proteinExistence type="inferred from homology"/>
<dbReference type="Gene3D" id="1.20.58.110">
    <property type="entry name" value="Ribosomal protein S20"/>
    <property type="match status" value="1"/>
</dbReference>
<gene>
    <name evidence="8" type="primary">rpsT</name>
    <name evidence="10" type="ORF">BO222_05580</name>
</gene>
<keyword evidence="3 8" id="KW-0699">rRNA-binding</keyword>
<dbReference type="GeneID" id="82202681"/>
<evidence type="ECO:0000256" key="4">
    <source>
        <dbReference type="ARBA" id="ARBA00022884"/>
    </source>
</evidence>
<dbReference type="PANTHER" id="PTHR33398">
    <property type="entry name" value="30S RIBOSOMAL PROTEIN S20"/>
    <property type="match status" value="1"/>
</dbReference>
<keyword evidence="4 8" id="KW-0694">RNA-binding</keyword>
<comment type="function">
    <text evidence="1 8">Binds directly to 16S ribosomal RNA.</text>
</comment>
<evidence type="ECO:0000256" key="3">
    <source>
        <dbReference type="ARBA" id="ARBA00022730"/>
    </source>
</evidence>
<organism evidence="10 11">
    <name type="scientific">Ileibacterium valens</name>
    <dbReference type="NCBI Taxonomy" id="1862668"/>
    <lineage>
        <taxon>Bacteria</taxon>
        <taxon>Bacillati</taxon>
        <taxon>Bacillota</taxon>
        <taxon>Erysipelotrichia</taxon>
        <taxon>Erysipelotrichales</taxon>
        <taxon>Erysipelotrichaceae</taxon>
        <taxon>Ileibacterium</taxon>
    </lineage>
</organism>
<evidence type="ECO:0000313" key="11">
    <source>
        <dbReference type="Proteomes" id="UP000186341"/>
    </source>
</evidence>
<comment type="caution">
    <text evidence="10">The sequence shown here is derived from an EMBL/GenBank/DDBJ whole genome shotgun (WGS) entry which is preliminary data.</text>
</comment>
<evidence type="ECO:0000256" key="1">
    <source>
        <dbReference type="ARBA" id="ARBA00003134"/>
    </source>
</evidence>
<evidence type="ECO:0000313" key="10">
    <source>
        <dbReference type="EMBL" id="OLU40181.1"/>
    </source>
</evidence>
<name>A0A1U7NGG5_9FIRM</name>
<accession>A0A1U7NGG5</accession>
<protein>
    <recommendedName>
        <fullName evidence="7 8">Small ribosomal subunit protein bS20</fullName>
    </recommendedName>
</protein>
<dbReference type="PANTHER" id="PTHR33398:SF1">
    <property type="entry name" value="SMALL RIBOSOMAL SUBUNIT PROTEIN BS20C"/>
    <property type="match status" value="1"/>
</dbReference>
<dbReference type="GO" id="GO:0070181">
    <property type="term" value="F:small ribosomal subunit rRNA binding"/>
    <property type="evidence" value="ECO:0007669"/>
    <property type="project" value="TreeGrafter"/>
</dbReference>
<evidence type="ECO:0000256" key="6">
    <source>
        <dbReference type="ARBA" id="ARBA00023274"/>
    </source>
</evidence>
<dbReference type="EMBL" id="MPJW01000115">
    <property type="protein sequence ID" value="OLU40181.1"/>
    <property type="molecule type" value="Genomic_DNA"/>
</dbReference>
<feature type="compositionally biased region" description="Basic residues" evidence="9">
    <location>
        <begin position="1"/>
        <end position="22"/>
    </location>
</feature>
<reference evidence="10 11" key="1">
    <citation type="submission" date="2016-11" db="EMBL/GenBank/DDBJ databases">
        <title>Description of two novel members of the family Erysipelotrichaceae: Ileibacterium lipovorans gen. nov., sp. nov. and Dubosiella newyorkensis, gen. nov., sp. nov.</title>
        <authorList>
            <person name="Cox L.M."/>
            <person name="Sohn J."/>
            <person name="Tyrrell K.L."/>
            <person name="Citron D.M."/>
            <person name="Lawson P.A."/>
            <person name="Patel N.B."/>
            <person name="Iizumi T."/>
            <person name="Perez-Perez G.I."/>
            <person name="Goldstein E.J."/>
            <person name="Blaser M.J."/>
        </authorList>
    </citation>
    <scope>NUCLEOTIDE SEQUENCE [LARGE SCALE GENOMIC DNA]</scope>
    <source>
        <strain evidence="10 11">NYU-BL-A3</strain>
    </source>
</reference>
<dbReference type="AlphaFoldDB" id="A0A1U7NGG5"/>
<dbReference type="GO" id="GO:0003735">
    <property type="term" value="F:structural constituent of ribosome"/>
    <property type="evidence" value="ECO:0007669"/>
    <property type="project" value="InterPro"/>
</dbReference>
<dbReference type="SUPFAM" id="SSF46992">
    <property type="entry name" value="Ribosomal protein S20"/>
    <property type="match status" value="1"/>
</dbReference>
<keyword evidence="6 8" id="KW-0687">Ribonucleoprotein</keyword>
<evidence type="ECO:0000256" key="9">
    <source>
        <dbReference type="SAM" id="MobiDB-lite"/>
    </source>
</evidence>
<evidence type="ECO:0000256" key="8">
    <source>
        <dbReference type="HAMAP-Rule" id="MF_00500"/>
    </source>
</evidence>
<comment type="similarity">
    <text evidence="2 8">Belongs to the bacterial ribosomal protein bS20 family.</text>
</comment>
<sequence length="87" mass="9444">MPQIKQQKKRVLTNNKAHKRNVSAKSAMKTSIKKVLVAVEANDKEAALAAYKAACSKLDSAVAKGLKHKNYAANQKSRLAKAINAIQ</sequence>
<keyword evidence="5 8" id="KW-0689">Ribosomal protein</keyword>